<evidence type="ECO:0000256" key="1">
    <source>
        <dbReference type="SAM" id="MobiDB-lite"/>
    </source>
</evidence>
<feature type="compositionally biased region" description="Low complexity" evidence="1">
    <location>
        <begin position="17"/>
        <end position="27"/>
    </location>
</feature>
<comment type="caution">
    <text evidence="2">The sequence shown here is derived from an EMBL/GenBank/DDBJ whole genome shotgun (WGS) entry which is preliminary data.</text>
</comment>
<proteinExistence type="predicted"/>
<feature type="region of interest" description="Disordered" evidence="1">
    <location>
        <begin position="68"/>
        <end position="107"/>
    </location>
</feature>
<dbReference type="AlphaFoldDB" id="A0A5B0NN87"/>
<dbReference type="EMBL" id="VSWC01000092">
    <property type="protein sequence ID" value="KAA1090735.1"/>
    <property type="molecule type" value="Genomic_DNA"/>
</dbReference>
<accession>A0A5B0NN87</accession>
<feature type="region of interest" description="Disordered" evidence="1">
    <location>
        <begin position="1"/>
        <end position="43"/>
    </location>
</feature>
<feature type="compositionally biased region" description="Low complexity" evidence="1">
    <location>
        <begin position="74"/>
        <end position="94"/>
    </location>
</feature>
<evidence type="ECO:0000313" key="2">
    <source>
        <dbReference type="EMBL" id="KAA1090735.1"/>
    </source>
</evidence>
<protein>
    <submittedName>
        <fullName evidence="2">Uncharacterized protein</fullName>
    </submittedName>
</protein>
<keyword evidence="3" id="KW-1185">Reference proteome</keyword>
<reference evidence="2 3" key="1">
    <citation type="submission" date="2019-05" db="EMBL/GenBank/DDBJ databases">
        <title>Emergence of the Ug99 lineage of the wheat stem rust pathogen through somatic hybridization.</title>
        <authorList>
            <person name="Li F."/>
            <person name="Upadhyaya N.M."/>
            <person name="Sperschneider J."/>
            <person name="Matny O."/>
            <person name="Nguyen-Phuc H."/>
            <person name="Mago R."/>
            <person name="Raley C."/>
            <person name="Miller M.E."/>
            <person name="Silverstein K.A.T."/>
            <person name="Henningsen E."/>
            <person name="Hirsch C.D."/>
            <person name="Visser B."/>
            <person name="Pretorius Z.A."/>
            <person name="Steffenson B.J."/>
            <person name="Schwessinger B."/>
            <person name="Dodds P.N."/>
            <person name="Figueroa M."/>
        </authorList>
    </citation>
    <scope>NUCLEOTIDE SEQUENCE [LARGE SCALE GENOMIC DNA]</scope>
    <source>
        <strain evidence="2">21-0</strain>
    </source>
</reference>
<gene>
    <name evidence="2" type="ORF">PGT21_012207</name>
</gene>
<evidence type="ECO:0000313" key="3">
    <source>
        <dbReference type="Proteomes" id="UP000324748"/>
    </source>
</evidence>
<organism evidence="2 3">
    <name type="scientific">Puccinia graminis f. sp. tritici</name>
    <dbReference type="NCBI Taxonomy" id="56615"/>
    <lineage>
        <taxon>Eukaryota</taxon>
        <taxon>Fungi</taxon>
        <taxon>Dikarya</taxon>
        <taxon>Basidiomycota</taxon>
        <taxon>Pucciniomycotina</taxon>
        <taxon>Pucciniomycetes</taxon>
        <taxon>Pucciniales</taxon>
        <taxon>Pucciniaceae</taxon>
        <taxon>Puccinia</taxon>
    </lineage>
</organism>
<name>A0A5B0NN87_PUCGR</name>
<sequence>MTRDQTPDQDIQVVHDSVSTPSCQSSSVMIHQSARKRNPLVNPGFVPTQADSRKALQAHVRVTSSIDVNLNGHTSSPEAAPNTSSTPTATTQAAGRSKKSKEDWKLAPRKDGTQSVLLYFKQVEHSLNYACVWCSKIVKASSSLYYNLKVHRDGSNIKGKIPQAFPNQLKAIASGSILPKTASAISQESLKSKKPINNTLASYVIKGRFNNQSFVM</sequence>
<dbReference type="Proteomes" id="UP000324748">
    <property type="component" value="Unassembled WGS sequence"/>
</dbReference>